<evidence type="ECO:0000313" key="5">
    <source>
        <dbReference type="EMBL" id="OBA29153.1"/>
    </source>
</evidence>
<evidence type="ECO:0000259" key="4">
    <source>
        <dbReference type="Pfam" id="PF04153"/>
    </source>
</evidence>
<dbReference type="InterPro" id="IPR007282">
    <property type="entry name" value="NOT2/3/5_C"/>
</dbReference>
<keyword evidence="3" id="KW-0804">Transcription</keyword>
<comment type="caution">
    <text evidence="5">The sequence shown here is derived from an EMBL/GenBank/DDBJ whole genome shotgun (WGS) entry which is preliminary data.</text>
</comment>
<dbReference type="AlphaFoldDB" id="A0A1B7TKA3"/>
<dbReference type="GO" id="GO:0006355">
    <property type="term" value="P:regulation of DNA-templated transcription"/>
    <property type="evidence" value="ECO:0007669"/>
    <property type="project" value="InterPro"/>
</dbReference>
<accession>A0A1B7TKA3</accession>
<keyword evidence="6" id="KW-1185">Reference proteome</keyword>
<dbReference type="Pfam" id="PF04153">
    <property type="entry name" value="NOT2_3_5_C"/>
    <property type="match status" value="1"/>
</dbReference>
<feature type="domain" description="NOT2/NOT3/NOT5 C-terminal" evidence="4">
    <location>
        <begin position="74"/>
        <end position="213"/>
    </location>
</feature>
<sequence>MVNTTEAVPKETENKNMFSIESLLSANADTNGTNNEMSNGIDLSTLVSRMNNSISEQNGGHSRIFRNNTHQLETLQSPWLETSINEVEPRFYTPKSFKNINVKFTNKDKNGFADNKINEVSEVTSKLTQHYNDETLFYLFYKHPGTVIQELTYLQLRSRNWRYHKILKMWLTKLPNVEPMMFPDNSGERGVYYFWDYINWCKQQKEFELLYSAIM</sequence>
<dbReference type="EMBL" id="LXPE01000001">
    <property type="protein sequence ID" value="OBA29153.1"/>
    <property type="molecule type" value="Genomic_DNA"/>
</dbReference>
<evidence type="ECO:0000313" key="6">
    <source>
        <dbReference type="Proteomes" id="UP000092321"/>
    </source>
</evidence>
<dbReference type="InterPro" id="IPR038635">
    <property type="entry name" value="CCR4-NOT_su2/3/5_C_sf"/>
</dbReference>
<evidence type="ECO:0000256" key="1">
    <source>
        <dbReference type="ARBA" id="ARBA00007682"/>
    </source>
</evidence>
<name>A0A1B7TKA3_9ASCO</name>
<keyword evidence="2" id="KW-0805">Transcription regulation</keyword>
<protein>
    <recommendedName>
        <fullName evidence="4">NOT2/NOT3/NOT5 C-terminal domain-containing protein</fullName>
    </recommendedName>
</protein>
<gene>
    <name evidence="5" type="ORF">HANVADRAFT_67290</name>
</gene>
<dbReference type="GO" id="GO:0030015">
    <property type="term" value="C:CCR4-NOT core complex"/>
    <property type="evidence" value="ECO:0007669"/>
    <property type="project" value="InterPro"/>
</dbReference>
<evidence type="ECO:0000256" key="2">
    <source>
        <dbReference type="ARBA" id="ARBA00023015"/>
    </source>
</evidence>
<dbReference type="GO" id="GO:0000289">
    <property type="term" value="P:nuclear-transcribed mRNA poly(A) tail shortening"/>
    <property type="evidence" value="ECO:0007669"/>
    <property type="project" value="UniProtKB-ARBA"/>
</dbReference>
<dbReference type="InterPro" id="IPR040168">
    <property type="entry name" value="Not2/3/5"/>
</dbReference>
<dbReference type="Proteomes" id="UP000092321">
    <property type="component" value="Unassembled WGS sequence"/>
</dbReference>
<dbReference type="Gene3D" id="2.30.30.1020">
    <property type="entry name" value="CCR4-NOT complex subunit 2/3/5, C-terminal domain"/>
    <property type="match status" value="1"/>
</dbReference>
<proteinExistence type="inferred from homology"/>
<comment type="similarity">
    <text evidence="1">Belongs to the CNOT2/3/5 family.</text>
</comment>
<evidence type="ECO:0000256" key="3">
    <source>
        <dbReference type="ARBA" id="ARBA00023163"/>
    </source>
</evidence>
<dbReference type="OrthoDB" id="25391at2759"/>
<organism evidence="5 6">
    <name type="scientific">Hanseniaspora valbyensis NRRL Y-1626</name>
    <dbReference type="NCBI Taxonomy" id="766949"/>
    <lineage>
        <taxon>Eukaryota</taxon>
        <taxon>Fungi</taxon>
        <taxon>Dikarya</taxon>
        <taxon>Ascomycota</taxon>
        <taxon>Saccharomycotina</taxon>
        <taxon>Saccharomycetes</taxon>
        <taxon>Saccharomycodales</taxon>
        <taxon>Saccharomycodaceae</taxon>
        <taxon>Hanseniaspora</taxon>
    </lineage>
</organism>
<dbReference type="PANTHER" id="PTHR23326">
    <property type="entry name" value="CCR4 NOT-RELATED"/>
    <property type="match status" value="1"/>
</dbReference>
<reference evidence="6" key="1">
    <citation type="journal article" date="2016" name="Proc. Natl. Acad. Sci. U.S.A.">
        <title>Comparative genomics of biotechnologically important yeasts.</title>
        <authorList>
            <person name="Riley R."/>
            <person name="Haridas S."/>
            <person name="Wolfe K.H."/>
            <person name="Lopes M.R."/>
            <person name="Hittinger C.T."/>
            <person name="Goeker M."/>
            <person name="Salamov A.A."/>
            <person name="Wisecaver J.H."/>
            <person name="Long T.M."/>
            <person name="Calvey C.H."/>
            <person name="Aerts A.L."/>
            <person name="Barry K.W."/>
            <person name="Choi C."/>
            <person name="Clum A."/>
            <person name="Coughlan A.Y."/>
            <person name="Deshpande S."/>
            <person name="Douglass A.P."/>
            <person name="Hanson S.J."/>
            <person name="Klenk H.-P."/>
            <person name="LaButti K.M."/>
            <person name="Lapidus A."/>
            <person name="Lindquist E.A."/>
            <person name="Lipzen A.M."/>
            <person name="Meier-Kolthoff J.P."/>
            <person name="Ohm R.A."/>
            <person name="Otillar R.P."/>
            <person name="Pangilinan J.L."/>
            <person name="Peng Y."/>
            <person name="Rokas A."/>
            <person name="Rosa C.A."/>
            <person name="Scheuner C."/>
            <person name="Sibirny A.A."/>
            <person name="Slot J.C."/>
            <person name="Stielow J.B."/>
            <person name="Sun H."/>
            <person name="Kurtzman C.P."/>
            <person name="Blackwell M."/>
            <person name="Grigoriev I.V."/>
            <person name="Jeffries T.W."/>
        </authorList>
    </citation>
    <scope>NUCLEOTIDE SEQUENCE [LARGE SCALE GENOMIC DNA]</scope>
    <source>
        <strain evidence="6">NRRL Y-1626</strain>
    </source>
</reference>